<protein>
    <recommendedName>
        <fullName evidence="2">Tetratricopeptide repeat protein</fullName>
    </recommendedName>
</protein>
<proteinExistence type="predicted"/>
<evidence type="ECO:0000313" key="1">
    <source>
        <dbReference type="EMBL" id="QHU30070.1"/>
    </source>
</evidence>
<name>A0A6C0LI12_9ZZZZ</name>
<reference evidence="1" key="1">
    <citation type="journal article" date="2020" name="Nature">
        <title>Giant virus diversity and host interactions through global metagenomics.</title>
        <authorList>
            <person name="Schulz F."/>
            <person name="Roux S."/>
            <person name="Paez-Espino D."/>
            <person name="Jungbluth S."/>
            <person name="Walsh D.A."/>
            <person name="Denef V.J."/>
            <person name="McMahon K.D."/>
            <person name="Konstantinidis K.T."/>
            <person name="Eloe-Fadrosh E.A."/>
            <person name="Kyrpides N.C."/>
            <person name="Woyke T."/>
        </authorList>
    </citation>
    <scope>NUCLEOTIDE SEQUENCE</scope>
    <source>
        <strain evidence="1">GVMAG-M-3300027833-11</strain>
    </source>
</reference>
<dbReference type="EMBL" id="MN740503">
    <property type="protein sequence ID" value="QHU30070.1"/>
    <property type="molecule type" value="Genomic_DNA"/>
</dbReference>
<organism evidence="1">
    <name type="scientific">viral metagenome</name>
    <dbReference type="NCBI Taxonomy" id="1070528"/>
    <lineage>
        <taxon>unclassified sequences</taxon>
        <taxon>metagenomes</taxon>
        <taxon>organismal metagenomes</taxon>
    </lineage>
</organism>
<accession>A0A6C0LI12</accession>
<sequence>MNTESNDTNSQNIHSDLESIVERLKNASDTHPNLCNLWANYLFLKRSAYDNALRQANAMLDTLIDSEDPDHNMLIALFAVSTMMTPSNR</sequence>
<dbReference type="AlphaFoldDB" id="A0A6C0LI12"/>
<evidence type="ECO:0008006" key="2">
    <source>
        <dbReference type="Google" id="ProtNLM"/>
    </source>
</evidence>